<dbReference type="AlphaFoldDB" id="A0A679FK03"/>
<gene>
    <name evidence="1" type="ORF">GsuE55_09360</name>
</gene>
<reference evidence="2" key="1">
    <citation type="journal article" date="2020" name="Microbiol. Resour. Announc.">
        <title>Complete Genome Sequence of Geobacillus sp. Strain E55-1, Isolated from Mine Geyser in Japan.</title>
        <authorList>
            <person name="Miyazaki K."/>
            <person name="Hase E."/>
            <person name="Tokito N."/>
        </authorList>
    </citation>
    <scope>NUCLEOTIDE SEQUENCE [LARGE SCALE GENOMIC DNA]</scope>
    <source>
        <strain evidence="2">E55-1</strain>
    </source>
</reference>
<name>A0A679FK03_9BACL</name>
<organism evidence="1 2">
    <name type="scientific">Geobacillus subterraneus</name>
    <dbReference type="NCBI Taxonomy" id="129338"/>
    <lineage>
        <taxon>Bacteria</taxon>
        <taxon>Bacillati</taxon>
        <taxon>Bacillota</taxon>
        <taxon>Bacilli</taxon>
        <taxon>Bacillales</taxon>
        <taxon>Anoxybacillaceae</taxon>
        <taxon>Geobacillus</taxon>
    </lineage>
</organism>
<sequence>MPAISKIRLTNVVYEEGRKRYNDEMFRFDGHNGAILLENGGGKTVLIQTVLQAILPHVDLADRKIKQTLQLENAPAHIAIEWLLNDKPRRYVVTAVSLFMTNNGLDSLRYVYEYNANDPHGIEGIPFVREGKGGKRPAERGEMQDYYHDMKAKSMFARTFATIKEYKAFLEEQYHIIESEWESVVKINSTEGGVEAFFDECKSTNQLFDRLLIPIVESAIVGHDAKLFADMFET</sequence>
<keyword evidence="2" id="KW-1185">Reference proteome</keyword>
<protein>
    <recommendedName>
        <fullName evidence="3">Rad50/SbcC-type AAA domain-containing protein</fullName>
    </recommendedName>
</protein>
<evidence type="ECO:0000313" key="2">
    <source>
        <dbReference type="Proteomes" id="UP000501421"/>
    </source>
</evidence>
<dbReference type="RefSeq" id="WP_432419254.1">
    <property type="nucleotide sequence ID" value="NZ_AP022557.1"/>
</dbReference>
<proteinExistence type="predicted"/>
<dbReference type="EMBL" id="AP022557">
    <property type="protein sequence ID" value="BBW96103.1"/>
    <property type="molecule type" value="Genomic_DNA"/>
</dbReference>
<accession>A0A679FK03</accession>
<dbReference type="Proteomes" id="UP000501421">
    <property type="component" value="Chromosome"/>
</dbReference>
<evidence type="ECO:0000313" key="1">
    <source>
        <dbReference type="EMBL" id="BBW96103.1"/>
    </source>
</evidence>
<evidence type="ECO:0008006" key="3">
    <source>
        <dbReference type="Google" id="ProtNLM"/>
    </source>
</evidence>